<dbReference type="Proteomes" id="UP000245207">
    <property type="component" value="Unassembled WGS sequence"/>
</dbReference>
<proteinExistence type="predicted"/>
<organism evidence="3 4">
    <name type="scientific">Artemisia annua</name>
    <name type="common">Sweet wormwood</name>
    <dbReference type="NCBI Taxonomy" id="35608"/>
    <lineage>
        <taxon>Eukaryota</taxon>
        <taxon>Viridiplantae</taxon>
        <taxon>Streptophyta</taxon>
        <taxon>Embryophyta</taxon>
        <taxon>Tracheophyta</taxon>
        <taxon>Spermatophyta</taxon>
        <taxon>Magnoliopsida</taxon>
        <taxon>eudicotyledons</taxon>
        <taxon>Gunneridae</taxon>
        <taxon>Pentapetalae</taxon>
        <taxon>asterids</taxon>
        <taxon>campanulids</taxon>
        <taxon>Asterales</taxon>
        <taxon>Asteraceae</taxon>
        <taxon>Asteroideae</taxon>
        <taxon>Anthemideae</taxon>
        <taxon>Artemisiinae</taxon>
        <taxon>Artemisia</taxon>
    </lineage>
</organism>
<evidence type="ECO:0000313" key="4">
    <source>
        <dbReference type="Proteomes" id="UP000245207"/>
    </source>
</evidence>
<keyword evidence="4" id="KW-1185">Reference proteome</keyword>
<protein>
    <submittedName>
        <fullName evidence="3">Transposase, MuDR, MULE transposase domain protein</fullName>
    </submittedName>
</protein>
<feature type="compositionally biased region" description="Acidic residues" evidence="1">
    <location>
        <begin position="365"/>
        <end position="378"/>
    </location>
</feature>
<evidence type="ECO:0000259" key="2">
    <source>
        <dbReference type="Pfam" id="PF10551"/>
    </source>
</evidence>
<name>A0A2U1M3V1_ARTAN</name>
<dbReference type="PANTHER" id="PTHR31973:SF190">
    <property type="entry name" value="MULE TRANSPOSASE DOMAIN-CONTAINING PROTEIN"/>
    <property type="match status" value="1"/>
</dbReference>
<comment type="caution">
    <text evidence="3">The sequence shown here is derived from an EMBL/GenBank/DDBJ whole genome shotgun (WGS) entry which is preliminary data.</text>
</comment>
<feature type="region of interest" description="Disordered" evidence="1">
    <location>
        <begin position="349"/>
        <end position="379"/>
    </location>
</feature>
<sequence length="706" mass="80954">MGGWQIRAQSAPILHMDTLYESYPRHFSIQIHHIGEFSNPPKRVYKFEYTDHVDLIDCDTFSMYVLVKILADLSLGDNEQKLFIHFRVPSLNLDDGLVPLMSNQDVKLLLNFVPRYKEIDVFVEMDVSLVEKQLFEHTCWRKASKGIVIQEILQDDVVSAPNLNSKGKLLMLDWHNDEMAPTQTSCNACPSVENETQTSSHGYSYLNLMEMSDCDPMGSFMYSKGKQDVPCFEDDLFQQDDLDRPESCFGDRPEDVALMFDEYLSRDNRDVNDRNTVQEVDEEVVEREQPDDEEACDQNDEQQTEGDVSDFEHVARDMPTPDTPVDMGGFNFQLDANIQDNRREAAEKLHPVDAAEQEAPSIPMEELESADEADDEDGPTLRKRRLKFVTRKEAIAKIKMHALQARIAISVMQCDNNRVRAQCFGTVVGESSFNPVYAKEGSKPSTSKKHGRFEKTQKQKDLKCKCVSPRRHLIKNHKPPCPWDLLISKWAMDNCWSVKTLKDTHKCIQTRDLTSVTSRFLSPYAIEILKRNCNKVDLSSLQLELSQKFQINISYDKAYRAKQFAEQFMTGDHKEQYAQLRDYAMELRAKNPGTTVKIQVETNTDLTLNSRVFKRIYVCIGELKEGYKATKREIMGLDGAFIKGPYTGQILTAVGIDGNNGIYPVAYAIVEAECKSSWLWFLKNLGDDLDLQPDYHYTFISDRQKV</sequence>
<feature type="domain" description="MULE transposase" evidence="2">
    <location>
        <begin position="635"/>
        <end position="704"/>
    </location>
</feature>
<feature type="compositionally biased region" description="Acidic residues" evidence="1">
    <location>
        <begin position="279"/>
        <end position="308"/>
    </location>
</feature>
<dbReference type="OrthoDB" id="1888602at2759"/>
<evidence type="ECO:0000313" key="3">
    <source>
        <dbReference type="EMBL" id="PWA55928.1"/>
    </source>
</evidence>
<reference evidence="3 4" key="1">
    <citation type="journal article" date="2018" name="Mol. Plant">
        <title>The genome of Artemisia annua provides insight into the evolution of Asteraceae family and artemisinin biosynthesis.</title>
        <authorList>
            <person name="Shen Q."/>
            <person name="Zhang L."/>
            <person name="Liao Z."/>
            <person name="Wang S."/>
            <person name="Yan T."/>
            <person name="Shi P."/>
            <person name="Liu M."/>
            <person name="Fu X."/>
            <person name="Pan Q."/>
            <person name="Wang Y."/>
            <person name="Lv Z."/>
            <person name="Lu X."/>
            <person name="Zhang F."/>
            <person name="Jiang W."/>
            <person name="Ma Y."/>
            <person name="Chen M."/>
            <person name="Hao X."/>
            <person name="Li L."/>
            <person name="Tang Y."/>
            <person name="Lv G."/>
            <person name="Zhou Y."/>
            <person name="Sun X."/>
            <person name="Brodelius P.E."/>
            <person name="Rose J.K.C."/>
            <person name="Tang K."/>
        </authorList>
    </citation>
    <scope>NUCLEOTIDE SEQUENCE [LARGE SCALE GENOMIC DNA]</scope>
    <source>
        <strain evidence="4">cv. Huhao1</strain>
        <tissue evidence="3">Leaf</tissue>
    </source>
</reference>
<dbReference type="AlphaFoldDB" id="A0A2U1M3V1"/>
<dbReference type="InterPro" id="IPR018289">
    <property type="entry name" value="MULE_transposase_dom"/>
</dbReference>
<dbReference type="EMBL" id="PKPP01006620">
    <property type="protein sequence ID" value="PWA55928.1"/>
    <property type="molecule type" value="Genomic_DNA"/>
</dbReference>
<gene>
    <name evidence="3" type="ORF">CTI12_AA423090</name>
</gene>
<feature type="region of interest" description="Disordered" evidence="1">
    <location>
        <begin position="270"/>
        <end position="308"/>
    </location>
</feature>
<dbReference type="Pfam" id="PF10551">
    <property type="entry name" value="MULE"/>
    <property type="match status" value="1"/>
</dbReference>
<dbReference type="PANTHER" id="PTHR31973">
    <property type="entry name" value="POLYPROTEIN, PUTATIVE-RELATED"/>
    <property type="match status" value="1"/>
</dbReference>
<accession>A0A2U1M3V1</accession>
<evidence type="ECO:0000256" key="1">
    <source>
        <dbReference type="SAM" id="MobiDB-lite"/>
    </source>
</evidence>